<evidence type="ECO:0000313" key="2">
    <source>
        <dbReference type="Proteomes" id="UP001175353"/>
    </source>
</evidence>
<sequence length="57" mass="6509">AGRSLGGRSPASRISMLLPTMSCAGLRWRTRVAKRRCCIRTARLGWLTVIPRRRRRS</sequence>
<feature type="non-terminal residue" evidence="1">
    <location>
        <position position="57"/>
    </location>
</feature>
<dbReference type="AlphaFoldDB" id="A0AAN6GWR2"/>
<protein>
    <submittedName>
        <fullName evidence="1">Uncharacterized protein</fullName>
    </submittedName>
</protein>
<dbReference type="EMBL" id="JAUJLE010002046">
    <property type="protein sequence ID" value="KAK0948366.1"/>
    <property type="molecule type" value="Genomic_DNA"/>
</dbReference>
<name>A0AAN6GWR2_9PEZI</name>
<keyword evidence="2" id="KW-1185">Reference proteome</keyword>
<feature type="non-terminal residue" evidence="1">
    <location>
        <position position="1"/>
    </location>
</feature>
<organism evidence="1 2">
    <name type="scientific">Friedmanniomyces endolithicus</name>
    <dbReference type="NCBI Taxonomy" id="329885"/>
    <lineage>
        <taxon>Eukaryota</taxon>
        <taxon>Fungi</taxon>
        <taxon>Dikarya</taxon>
        <taxon>Ascomycota</taxon>
        <taxon>Pezizomycotina</taxon>
        <taxon>Dothideomycetes</taxon>
        <taxon>Dothideomycetidae</taxon>
        <taxon>Mycosphaerellales</taxon>
        <taxon>Teratosphaeriaceae</taxon>
        <taxon>Friedmanniomyces</taxon>
    </lineage>
</organism>
<dbReference type="Proteomes" id="UP001175353">
    <property type="component" value="Unassembled WGS sequence"/>
</dbReference>
<evidence type="ECO:0000313" key="1">
    <source>
        <dbReference type="EMBL" id="KAK0948366.1"/>
    </source>
</evidence>
<proteinExistence type="predicted"/>
<gene>
    <name evidence="1" type="ORF">LTR91_027081</name>
</gene>
<reference evidence="1" key="1">
    <citation type="submission" date="2023-06" db="EMBL/GenBank/DDBJ databases">
        <title>Black Yeasts Isolated from many extreme environments.</title>
        <authorList>
            <person name="Coleine C."/>
            <person name="Stajich J.E."/>
            <person name="Selbmann L."/>
        </authorList>
    </citation>
    <scope>NUCLEOTIDE SEQUENCE</scope>
    <source>
        <strain evidence="1">CCFEE 5200</strain>
    </source>
</reference>
<comment type="caution">
    <text evidence="1">The sequence shown here is derived from an EMBL/GenBank/DDBJ whole genome shotgun (WGS) entry which is preliminary data.</text>
</comment>
<accession>A0AAN6GWR2</accession>